<keyword evidence="5" id="KW-0539">Nucleus</keyword>
<proteinExistence type="predicted"/>
<feature type="domain" description="BZIP" evidence="7">
    <location>
        <begin position="28"/>
        <end position="91"/>
    </location>
</feature>
<evidence type="ECO:0000259" key="7">
    <source>
        <dbReference type="PROSITE" id="PS50217"/>
    </source>
</evidence>
<feature type="compositionally biased region" description="Low complexity" evidence="6">
    <location>
        <begin position="1"/>
        <end position="19"/>
    </location>
</feature>
<dbReference type="OrthoDB" id="1719986at2759"/>
<comment type="subcellular location">
    <subcellularLocation>
        <location evidence="1">Nucleus</location>
    </subcellularLocation>
</comment>
<evidence type="ECO:0000256" key="2">
    <source>
        <dbReference type="ARBA" id="ARBA00023015"/>
    </source>
</evidence>
<reference evidence="8 9" key="1">
    <citation type="submission" date="2019-12" db="EMBL/GenBank/DDBJ databases">
        <authorList>
            <person name="Alioto T."/>
            <person name="Alioto T."/>
            <person name="Gomez Garrido J."/>
        </authorList>
    </citation>
    <scope>NUCLEOTIDE SEQUENCE [LARGE SCALE GENOMIC DNA]</scope>
</reference>
<dbReference type="SUPFAM" id="SSF57959">
    <property type="entry name" value="Leucine zipper domain"/>
    <property type="match status" value="1"/>
</dbReference>
<organism evidence="8 9">
    <name type="scientific">Olea europaea subsp. europaea</name>
    <dbReference type="NCBI Taxonomy" id="158383"/>
    <lineage>
        <taxon>Eukaryota</taxon>
        <taxon>Viridiplantae</taxon>
        <taxon>Streptophyta</taxon>
        <taxon>Embryophyta</taxon>
        <taxon>Tracheophyta</taxon>
        <taxon>Spermatophyta</taxon>
        <taxon>Magnoliopsida</taxon>
        <taxon>eudicotyledons</taxon>
        <taxon>Gunneridae</taxon>
        <taxon>Pentapetalae</taxon>
        <taxon>asterids</taxon>
        <taxon>lamiids</taxon>
        <taxon>Lamiales</taxon>
        <taxon>Oleaceae</taxon>
        <taxon>Oleeae</taxon>
        <taxon>Olea</taxon>
    </lineage>
</organism>
<accession>A0A8S0UBQ1</accession>
<dbReference type="InterPro" id="IPR004827">
    <property type="entry name" value="bZIP"/>
</dbReference>
<dbReference type="InterPro" id="IPR045314">
    <property type="entry name" value="bZIP_plant_GBF1"/>
</dbReference>
<keyword evidence="9" id="KW-1185">Reference proteome</keyword>
<dbReference type="PANTHER" id="PTHR45764:SF38">
    <property type="entry name" value="BZIP TRANSCRIPTION FACTOR 44"/>
    <property type="match status" value="1"/>
</dbReference>
<dbReference type="SMART" id="SM00338">
    <property type="entry name" value="BRLZ"/>
    <property type="match status" value="1"/>
</dbReference>
<evidence type="ECO:0000313" key="9">
    <source>
        <dbReference type="Proteomes" id="UP000594638"/>
    </source>
</evidence>
<evidence type="ECO:0000256" key="5">
    <source>
        <dbReference type="ARBA" id="ARBA00023242"/>
    </source>
</evidence>
<dbReference type="PROSITE" id="PS50217">
    <property type="entry name" value="BZIP"/>
    <property type="match status" value="1"/>
</dbReference>
<comment type="caution">
    <text evidence="8">The sequence shown here is derived from an EMBL/GenBank/DDBJ whole genome shotgun (WGS) entry which is preliminary data.</text>
</comment>
<dbReference type="Pfam" id="PF00170">
    <property type="entry name" value="bZIP_1"/>
    <property type="match status" value="1"/>
</dbReference>
<protein>
    <submittedName>
        <fullName evidence="8">BZIP transcription factor 11-like</fullName>
    </submittedName>
</protein>
<dbReference type="CDD" id="cd14702">
    <property type="entry name" value="bZIP_plant_GBF1"/>
    <property type="match status" value="1"/>
</dbReference>
<dbReference type="GO" id="GO:0045893">
    <property type="term" value="P:positive regulation of DNA-templated transcription"/>
    <property type="evidence" value="ECO:0007669"/>
    <property type="project" value="TreeGrafter"/>
</dbReference>
<dbReference type="PANTHER" id="PTHR45764">
    <property type="entry name" value="BZIP TRANSCRIPTION FACTOR 44"/>
    <property type="match status" value="1"/>
</dbReference>
<keyword evidence="4" id="KW-0804">Transcription</keyword>
<name>A0A8S0UBQ1_OLEEU</name>
<keyword evidence="2" id="KW-0805">Transcription regulation</keyword>
<dbReference type="AlphaFoldDB" id="A0A8S0UBQ1"/>
<evidence type="ECO:0000256" key="1">
    <source>
        <dbReference type="ARBA" id="ARBA00004123"/>
    </source>
</evidence>
<dbReference type="FunFam" id="1.20.5.170:FF:000020">
    <property type="entry name" value="BZIP transcription factor"/>
    <property type="match status" value="1"/>
</dbReference>
<dbReference type="Proteomes" id="UP000594638">
    <property type="component" value="Unassembled WGS sequence"/>
</dbReference>
<keyword evidence="3" id="KW-0238">DNA-binding</keyword>
<dbReference type="GO" id="GO:0000976">
    <property type="term" value="F:transcription cis-regulatory region binding"/>
    <property type="evidence" value="ECO:0007669"/>
    <property type="project" value="TreeGrafter"/>
</dbReference>
<gene>
    <name evidence="8" type="ORF">OLEA9_A057461</name>
</gene>
<dbReference type="PROSITE" id="PS00036">
    <property type="entry name" value="BZIP_BASIC"/>
    <property type="match status" value="1"/>
</dbReference>
<dbReference type="GO" id="GO:0005634">
    <property type="term" value="C:nucleus"/>
    <property type="evidence" value="ECO:0007669"/>
    <property type="project" value="UniProtKB-SubCell"/>
</dbReference>
<dbReference type="InterPro" id="IPR046347">
    <property type="entry name" value="bZIP_sf"/>
</dbReference>
<dbReference type="EMBL" id="CACTIH010007637">
    <property type="protein sequence ID" value="CAA3016652.1"/>
    <property type="molecule type" value="Genomic_DNA"/>
</dbReference>
<feature type="region of interest" description="Disordered" evidence="6">
    <location>
        <begin position="1"/>
        <end position="49"/>
    </location>
</feature>
<sequence length="149" mass="17054">MASPSGNSSGSIQIQNSGSEENLQDLIDQRKRKRMESNRESARRSRMKKQKYLDDLTAQIVLLRYKNSHILTSLNLTTQDNIKMEAENLVIKAQIMELSQRLQSLNDILSFFKSNNPMFEDSQGCPGSYFCQQPIVASADMLYFDYIFG</sequence>
<evidence type="ECO:0000256" key="4">
    <source>
        <dbReference type="ARBA" id="ARBA00023163"/>
    </source>
</evidence>
<evidence type="ECO:0000313" key="8">
    <source>
        <dbReference type="EMBL" id="CAA3016652.1"/>
    </source>
</evidence>
<dbReference type="GO" id="GO:0046982">
    <property type="term" value="F:protein heterodimerization activity"/>
    <property type="evidence" value="ECO:0007669"/>
    <property type="project" value="UniProtKB-ARBA"/>
</dbReference>
<evidence type="ECO:0000256" key="6">
    <source>
        <dbReference type="SAM" id="MobiDB-lite"/>
    </source>
</evidence>
<dbReference type="Gene3D" id="1.20.5.170">
    <property type="match status" value="1"/>
</dbReference>
<evidence type="ECO:0000256" key="3">
    <source>
        <dbReference type="ARBA" id="ARBA00023125"/>
    </source>
</evidence>
<dbReference type="GO" id="GO:0003700">
    <property type="term" value="F:DNA-binding transcription factor activity"/>
    <property type="evidence" value="ECO:0007669"/>
    <property type="project" value="InterPro"/>
</dbReference>
<dbReference type="Gramene" id="OE9A057461T1">
    <property type="protein sequence ID" value="OE9A057461C1"/>
    <property type="gene ID" value="OE9A057461"/>
</dbReference>